<dbReference type="Pfam" id="PF03099">
    <property type="entry name" value="BPL_LplA_LipB"/>
    <property type="match status" value="1"/>
</dbReference>
<dbReference type="HAMAP" id="MF_00978">
    <property type="entry name" value="Bifunct_BirA"/>
    <property type="match status" value="1"/>
</dbReference>
<dbReference type="InterPro" id="IPR036388">
    <property type="entry name" value="WH-like_DNA-bd_sf"/>
</dbReference>
<dbReference type="InterPro" id="IPR045864">
    <property type="entry name" value="aa-tRNA-synth_II/BPL/LPL"/>
</dbReference>
<comment type="similarity">
    <text evidence="2">Belongs to the biotin--protein ligase family.</text>
</comment>
<dbReference type="EC" id="6.3.4.15" evidence="2"/>
<keyword evidence="2" id="KW-0238">DNA-binding</keyword>
<evidence type="ECO:0000256" key="1">
    <source>
        <dbReference type="ARBA" id="ARBA00022598"/>
    </source>
</evidence>
<evidence type="ECO:0000313" key="4">
    <source>
        <dbReference type="EMBL" id="URA09748.1"/>
    </source>
</evidence>
<reference evidence="4" key="2">
    <citation type="submission" date="2022-06" db="EMBL/GenBank/DDBJ databases">
        <title>Thermospira aquatica gen. nov., sp. nov.</title>
        <authorList>
            <person name="Ben Ali Gam Z."/>
            <person name="Labat M."/>
        </authorList>
    </citation>
    <scope>NUCLEOTIDE SEQUENCE</scope>
    <source>
        <strain evidence="4">F1F22</strain>
    </source>
</reference>
<keyword evidence="2" id="KW-0805">Transcription regulation</keyword>
<sequence length="311" mass="35621">MDLVLRALLANQGKFISGAQIAEMVDLSRTAVWKRVQSLIENGYGIDCIKKKGYRLHTLPKDRLIPEKLSLLCSHPLEFFYKPEIDSTNLWAKEVMVRYSESSLFFTDKQYAGKGRLGRQWESAPGKDIAFSLGLRMNTDVCHYYQYTVLMALAVRNILASSLQNEVKIKWPNDIYINNKKICGILTEMITEENRLKTLIIGVGININSEPKLPQATSMKMVSGQEYDRHIILSEILNTFFKMREIMDTYGFSTLYEDWKKHLMGLFQSVRIDTGKYIVEGTLEDVNEQGIAVIRNGDHVEHVYSGDLFVS</sequence>
<dbReference type="InterPro" id="IPR004143">
    <property type="entry name" value="BPL_LPL_catalytic"/>
</dbReference>
<dbReference type="PANTHER" id="PTHR12835">
    <property type="entry name" value="BIOTIN PROTEIN LIGASE"/>
    <property type="match status" value="1"/>
</dbReference>
<evidence type="ECO:0000313" key="5">
    <source>
        <dbReference type="Proteomes" id="UP001056539"/>
    </source>
</evidence>
<dbReference type="Pfam" id="PF08279">
    <property type="entry name" value="HTH_11"/>
    <property type="match status" value="1"/>
</dbReference>
<dbReference type="KEGG" id="taqu:KDW03_09705"/>
<keyword evidence="2" id="KW-0804">Transcription</keyword>
<dbReference type="Gene3D" id="1.10.10.10">
    <property type="entry name" value="Winged helix-like DNA-binding domain superfamily/Winged helix DNA-binding domain"/>
    <property type="match status" value="1"/>
</dbReference>
<dbReference type="RefSeq" id="WP_271434882.1">
    <property type="nucleotide sequence ID" value="NZ_CP073355.1"/>
</dbReference>
<dbReference type="CDD" id="cd16442">
    <property type="entry name" value="BPL"/>
    <property type="match status" value="1"/>
</dbReference>
<dbReference type="SUPFAM" id="SSF46785">
    <property type="entry name" value="Winged helix' DNA-binding domain"/>
    <property type="match status" value="1"/>
</dbReference>
<dbReference type="GO" id="GO:0004077">
    <property type="term" value="F:biotin--[biotin carboxyl-carrier protein] ligase activity"/>
    <property type="evidence" value="ECO:0007669"/>
    <property type="project" value="UniProtKB-UniRule"/>
</dbReference>
<comment type="caution">
    <text evidence="2">Lacks conserved residue(s) required for the propagation of feature annotation.</text>
</comment>
<dbReference type="InterPro" id="IPR013196">
    <property type="entry name" value="HTH_11"/>
</dbReference>
<feature type="binding site" evidence="2">
    <location>
        <begin position="87"/>
        <end position="89"/>
    </location>
    <ligand>
        <name>biotin</name>
        <dbReference type="ChEBI" id="CHEBI:57586"/>
    </ligand>
</feature>
<dbReference type="PROSITE" id="PS51733">
    <property type="entry name" value="BPL_LPL_CATALYTIC"/>
    <property type="match status" value="1"/>
</dbReference>
<keyword evidence="2" id="KW-0678">Repressor</keyword>
<feature type="binding site" evidence="2">
    <location>
        <position position="181"/>
    </location>
    <ligand>
        <name>biotin</name>
        <dbReference type="ChEBI" id="CHEBI:57586"/>
    </ligand>
</feature>
<feature type="DNA-binding region" description="H-T-H motif" evidence="2">
    <location>
        <begin position="18"/>
        <end position="37"/>
    </location>
</feature>
<comment type="function">
    <text evidence="2">Acts both as a biotin--[acetyl-CoA-carboxylase] ligase and a repressor.</text>
</comment>
<dbReference type="NCBIfam" id="TIGR00121">
    <property type="entry name" value="birA_ligase"/>
    <property type="match status" value="1"/>
</dbReference>
<gene>
    <name evidence="2" type="primary">birA</name>
    <name evidence="4" type="ORF">KDW03_09705</name>
</gene>
<dbReference type="SUPFAM" id="SSF55681">
    <property type="entry name" value="Class II aaRS and biotin synthetases"/>
    <property type="match status" value="1"/>
</dbReference>
<comment type="catalytic activity">
    <reaction evidence="2">
        <text>biotin + L-lysyl-[protein] + ATP = N(6)-biotinyl-L-lysyl-[protein] + AMP + diphosphate + H(+)</text>
        <dbReference type="Rhea" id="RHEA:11756"/>
        <dbReference type="Rhea" id="RHEA-COMP:9752"/>
        <dbReference type="Rhea" id="RHEA-COMP:10505"/>
        <dbReference type="ChEBI" id="CHEBI:15378"/>
        <dbReference type="ChEBI" id="CHEBI:29969"/>
        <dbReference type="ChEBI" id="CHEBI:30616"/>
        <dbReference type="ChEBI" id="CHEBI:33019"/>
        <dbReference type="ChEBI" id="CHEBI:57586"/>
        <dbReference type="ChEBI" id="CHEBI:83144"/>
        <dbReference type="ChEBI" id="CHEBI:456215"/>
        <dbReference type="EC" id="6.3.4.15"/>
    </reaction>
</comment>
<dbReference type="GO" id="GO:0005737">
    <property type="term" value="C:cytoplasm"/>
    <property type="evidence" value="ECO:0007669"/>
    <property type="project" value="TreeGrafter"/>
</dbReference>
<dbReference type="InterPro" id="IPR036390">
    <property type="entry name" value="WH_DNA-bd_sf"/>
</dbReference>
<evidence type="ECO:0000256" key="2">
    <source>
        <dbReference type="HAMAP-Rule" id="MF_00978"/>
    </source>
</evidence>
<keyword evidence="1 2" id="KW-0436">Ligase</keyword>
<dbReference type="GO" id="GO:0003677">
    <property type="term" value="F:DNA binding"/>
    <property type="evidence" value="ECO:0007669"/>
    <property type="project" value="UniProtKB-UniRule"/>
</dbReference>
<keyword evidence="5" id="KW-1185">Reference proteome</keyword>
<dbReference type="InterPro" id="IPR030855">
    <property type="entry name" value="Bifunct_BirA"/>
</dbReference>
<organism evidence="4 5">
    <name type="scientific">Thermospira aquatica</name>
    <dbReference type="NCBI Taxonomy" id="2828656"/>
    <lineage>
        <taxon>Bacteria</taxon>
        <taxon>Pseudomonadati</taxon>
        <taxon>Spirochaetota</taxon>
        <taxon>Spirochaetia</taxon>
        <taxon>Brevinematales</taxon>
        <taxon>Thermospiraceae</taxon>
        <taxon>Thermospira</taxon>
    </lineage>
</organism>
<feature type="domain" description="BPL/LPL catalytic" evidence="3">
    <location>
        <begin position="64"/>
        <end position="248"/>
    </location>
</feature>
<evidence type="ECO:0000259" key="3">
    <source>
        <dbReference type="PROSITE" id="PS51733"/>
    </source>
</evidence>
<protein>
    <recommendedName>
        <fullName evidence="2">Bifunctional ligase/repressor BirA</fullName>
    </recommendedName>
    <alternativeName>
        <fullName evidence="2">Biotin--[acetyl-CoA-carboxylase] ligase</fullName>
        <ecNumber evidence="2">6.3.4.15</ecNumber>
    </alternativeName>
    <alternativeName>
        <fullName evidence="2">Biotin--protein ligase</fullName>
    </alternativeName>
    <alternativeName>
        <fullName evidence="2">Biotin-[acetyl-CoA carboxylase] synthetase</fullName>
    </alternativeName>
</protein>
<keyword evidence="2" id="KW-0067">ATP-binding</keyword>
<accession>A0AAX3BBQ4</accession>
<dbReference type="EMBL" id="CP073355">
    <property type="protein sequence ID" value="URA09748.1"/>
    <property type="molecule type" value="Genomic_DNA"/>
</dbReference>
<keyword evidence="2" id="KW-0092">Biotin</keyword>
<name>A0AAX3BBQ4_9SPIR</name>
<dbReference type="PANTHER" id="PTHR12835:SF5">
    <property type="entry name" value="BIOTIN--PROTEIN LIGASE"/>
    <property type="match status" value="1"/>
</dbReference>
<keyword evidence="2" id="KW-0547">Nucleotide-binding</keyword>
<feature type="binding site" evidence="2">
    <location>
        <position position="110"/>
    </location>
    <ligand>
        <name>biotin</name>
        <dbReference type="ChEBI" id="CHEBI:57586"/>
    </ligand>
</feature>
<proteinExistence type="inferred from homology"/>
<dbReference type="Proteomes" id="UP001056539">
    <property type="component" value="Chromosome"/>
</dbReference>
<dbReference type="GO" id="GO:0005524">
    <property type="term" value="F:ATP binding"/>
    <property type="evidence" value="ECO:0007669"/>
    <property type="project" value="UniProtKB-UniRule"/>
</dbReference>
<reference evidence="4" key="1">
    <citation type="submission" date="2021-04" db="EMBL/GenBank/DDBJ databases">
        <authorList>
            <person name="Postec A."/>
        </authorList>
    </citation>
    <scope>NUCLEOTIDE SEQUENCE</scope>
    <source>
        <strain evidence="4">F1F22</strain>
    </source>
</reference>
<dbReference type="GO" id="GO:0006355">
    <property type="term" value="P:regulation of DNA-templated transcription"/>
    <property type="evidence" value="ECO:0007669"/>
    <property type="project" value="UniProtKB-UniRule"/>
</dbReference>
<dbReference type="AlphaFoldDB" id="A0AAX3BBQ4"/>
<dbReference type="Gene3D" id="3.30.930.10">
    <property type="entry name" value="Bira Bifunctional Protein, Domain 2"/>
    <property type="match status" value="1"/>
</dbReference>
<dbReference type="InterPro" id="IPR004408">
    <property type="entry name" value="Biotin_CoA_COase_ligase"/>
</dbReference>